<dbReference type="InterPro" id="IPR001214">
    <property type="entry name" value="SET_dom"/>
</dbReference>
<evidence type="ECO:0000313" key="4">
    <source>
        <dbReference type="Proteomes" id="UP000245699"/>
    </source>
</evidence>
<evidence type="ECO:0000313" key="3">
    <source>
        <dbReference type="EMBL" id="PVU97978.1"/>
    </source>
</evidence>
<dbReference type="PROSITE" id="PS50280">
    <property type="entry name" value="SET"/>
    <property type="match status" value="1"/>
</dbReference>
<name>A0A2T9Z055_9FUNG</name>
<feature type="compositionally biased region" description="Polar residues" evidence="1">
    <location>
        <begin position="10"/>
        <end position="25"/>
    </location>
</feature>
<comment type="caution">
    <text evidence="3">The sequence shown here is derived from an EMBL/GenBank/DDBJ whole genome shotgun (WGS) entry which is preliminary data.</text>
</comment>
<organism evidence="3 4">
    <name type="scientific">Furculomyces boomerangus</name>
    <dbReference type="NCBI Taxonomy" id="61424"/>
    <lineage>
        <taxon>Eukaryota</taxon>
        <taxon>Fungi</taxon>
        <taxon>Fungi incertae sedis</taxon>
        <taxon>Zoopagomycota</taxon>
        <taxon>Kickxellomycotina</taxon>
        <taxon>Harpellomycetes</taxon>
        <taxon>Harpellales</taxon>
        <taxon>Harpellaceae</taxon>
        <taxon>Furculomyces</taxon>
    </lineage>
</organism>
<dbReference type="SMART" id="SM00317">
    <property type="entry name" value="SET"/>
    <property type="match status" value="1"/>
</dbReference>
<dbReference type="EMBL" id="MBFT01000092">
    <property type="protein sequence ID" value="PVU97978.1"/>
    <property type="molecule type" value="Genomic_DNA"/>
</dbReference>
<dbReference type="Pfam" id="PF00856">
    <property type="entry name" value="SET"/>
    <property type="match status" value="1"/>
</dbReference>
<feature type="domain" description="SET" evidence="2">
    <location>
        <begin position="52"/>
        <end position="173"/>
    </location>
</feature>
<evidence type="ECO:0000259" key="2">
    <source>
        <dbReference type="PROSITE" id="PS50280"/>
    </source>
</evidence>
<gene>
    <name evidence="3" type="ORF">BB559_001813</name>
</gene>
<reference evidence="3 4" key="1">
    <citation type="journal article" date="2018" name="MBio">
        <title>Comparative Genomics Reveals the Core Gene Toolbox for the Fungus-Insect Symbiosis.</title>
        <authorList>
            <person name="Wang Y."/>
            <person name="Stata M."/>
            <person name="Wang W."/>
            <person name="Stajich J.E."/>
            <person name="White M.M."/>
            <person name="Moncalvo J.M."/>
        </authorList>
    </citation>
    <scope>NUCLEOTIDE SEQUENCE [LARGE SCALE GENOMIC DNA]</scope>
    <source>
        <strain evidence="3 4">AUS-77-4</strain>
    </source>
</reference>
<accession>A0A2T9Z055</accession>
<proteinExistence type="predicted"/>
<keyword evidence="4" id="KW-1185">Reference proteome</keyword>
<sequence length="213" mass="24755">MESKAEQPILQPTDSTPKNILKSYSETTVSKETNREFDEDDILLDLSKYDFPPLTIVNSNERGRCVFTNSFIKQGTVVNISPVLIFNKEEYLKYGKFTCLDSYTYKWQNPTNKFEKENCNSWMALALGLGSLFNHEPLEKANLGFMRNFYKQSIIYTATRDIEPNEELCICYGPNIWFENKKLNESKIDLLIESTNNKDEKSNEPDFLAFFNL</sequence>
<feature type="region of interest" description="Disordered" evidence="1">
    <location>
        <begin position="1"/>
        <end position="25"/>
    </location>
</feature>
<dbReference type="SUPFAM" id="SSF82199">
    <property type="entry name" value="SET domain"/>
    <property type="match status" value="1"/>
</dbReference>
<evidence type="ECO:0000256" key="1">
    <source>
        <dbReference type="SAM" id="MobiDB-lite"/>
    </source>
</evidence>
<dbReference type="AlphaFoldDB" id="A0A2T9Z055"/>
<dbReference type="Proteomes" id="UP000245699">
    <property type="component" value="Unassembled WGS sequence"/>
</dbReference>
<dbReference type="InterPro" id="IPR046341">
    <property type="entry name" value="SET_dom_sf"/>
</dbReference>
<dbReference type="OrthoDB" id="3180714at2759"/>
<protein>
    <recommendedName>
        <fullName evidence="2">SET domain-containing protein</fullName>
    </recommendedName>
</protein>
<dbReference type="STRING" id="61424.A0A2T9Z055"/>
<dbReference type="Gene3D" id="2.170.270.10">
    <property type="entry name" value="SET domain"/>
    <property type="match status" value="1"/>
</dbReference>